<name>A0A319DEQ9_9EURO</name>
<organism evidence="1 2">
    <name type="scientific">Aspergillus ellipticus CBS 707.79</name>
    <dbReference type="NCBI Taxonomy" id="1448320"/>
    <lineage>
        <taxon>Eukaryota</taxon>
        <taxon>Fungi</taxon>
        <taxon>Dikarya</taxon>
        <taxon>Ascomycota</taxon>
        <taxon>Pezizomycotina</taxon>
        <taxon>Eurotiomycetes</taxon>
        <taxon>Eurotiomycetidae</taxon>
        <taxon>Eurotiales</taxon>
        <taxon>Aspergillaceae</taxon>
        <taxon>Aspergillus</taxon>
        <taxon>Aspergillus subgen. Circumdati</taxon>
    </lineage>
</organism>
<sequence>MERWRESPPEDEPASISAILDALQNIPYDPPQRLPPPPSHPLRNKRRIQRLLPGLRAILSLPNVLPVRNQP</sequence>
<accession>A0A319DEQ9</accession>
<dbReference type="VEuPathDB" id="FungiDB:BO71DRAFT_402955"/>
<evidence type="ECO:0000313" key="2">
    <source>
        <dbReference type="Proteomes" id="UP000247810"/>
    </source>
</evidence>
<protein>
    <submittedName>
        <fullName evidence="1">Uncharacterized protein</fullName>
    </submittedName>
</protein>
<dbReference type="Proteomes" id="UP000247810">
    <property type="component" value="Unassembled WGS sequence"/>
</dbReference>
<keyword evidence="2" id="KW-1185">Reference proteome</keyword>
<dbReference type="AlphaFoldDB" id="A0A319DEQ9"/>
<evidence type="ECO:0000313" key="1">
    <source>
        <dbReference type="EMBL" id="PYH89543.1"/>
    </source>
</evidence>
<proteinExistence type="predicted"/>
<dbReference type="EMBL" id="KZ826024">
    <property type="protein sequence ID" value="PYH89543.1"/>
    <property type="molecule type" value="Genomic_DNA"/>
</dbReference>
<reference evidence="1 2" key="1">
    <citation type="submission" date="2018-02" db="EMBL/GenBank/DDBJ databases">
        <title>The genomes of Aspergillus section Nigri reveals drivers in fungal speciation.</title>
        <authorList>
            <consortium name="DOE Joint Genome Institute"/>
            <person name="Vesth T.C."/>
            <person name="Nybo J."/>
            <person name="Theobald S."/>
            <person name="Brandl J."/>
            <person name="Frisvad J.C."/>
            <person name="Nielsen K.F."/>
            <person name="Lyhne E.K."/>
            <person name="Kogle M.E."/>
            <person name="Kuo A."/>
            <person name="Riley R."/>
            <person name="Clum A."/>
            <person name="Nolan M."/>
            <person name="Lipzen A."/>
            <person name="Salamov A."/>
            <person name="Henrissat B."/>
            <person name="Wiebenga A."/>
            <person name="De vries R.P."/>
            <person name="Grigoriev I.V."/>
            <person name="Mortensen U.H."/>
            <person name="Andersen M.R."/>
            <person name="Baker S.E."/>
        </authorList>
    </citation>
    <scope>NUCLEOTIDE SEQUENCE [LARGE SCALE GENOMIC DNA]</scope>
    <source>
        <strain evidence="1 2">CBS 707.79</strain>
    </source>
</reference>
<dbReference type="OrthoDB" id="4369964at2759"/>
<gene>
    <name evidence="1" type="ORF">BO71DRAFT_402955</name>
</gene>